<dbReference type="PANTHER" id="PTHR35936">
    <property type="entry name" value="MEMBRANE-BOUND LYTIC MUREIN TRANSGLYCOSYLASE F"/>
    <property type="match status" value="1"/>
</dbReference>
<dbReference type="Gene3D" id="3.40.190.10">
    <property type="entry name" value="Periplasmic binding protein-like II"/>
    <property type="match status" value="2"/>
</dbReference>
<evidence type="ECO:0000259" key="3">
    <source>
        <dbReference type="Pfam" id="PF00497"/>
    </source>
</evidence>
<reference evidence="4 5" key="1">
    <citation type="submission" date="2016-10" db="EMBL/GenBank/DDBJ databases">
        <authorList>
            <person name="de Groot N.N."/>
        </authorList>
    </citation>
    <scope>NUCLEOTIDE SEQUENCE [LARGE SCALE GENOMIC DNA]</scope>
    <source>
        <strain evidence="4 5">CCUG 59231</strain>
    </source>
</reference>
<dbReference type="PANTHER" id="PTHR35936:SF25">
    <property type="entry name" value="ABC TRANSPORTER SUBSTRATE-BINDING PROTEIN"/>
    <property type="match status" value="1"/>
</dbReference>
<gene>
    <name evidence="4" type="ORF">SAMN05216601_11826</name>
</gene>
<dbReference type="STRING" id="658457.SAMN05216601_11826"/>
<name>A0A1I5S1C5_9GAMM</name>
<dbReference type="SUPFAM" id="SSF53850">
    <property type="entry name" value="Periplasmic binding protein-like II"/>
    <property type="match status" value="1"/>
</dbReference>
<evidence type="ECO:0000256" key="1">
    <source>
        <dbReference type="ARBA" id="ARBA00010333"/>
    </source>
</evidence>
<evidence type="ECO:0000313" key="4">
    <source>
        <dbReference type="EMBL" id="SFP64572.1"/>
    </source>
</evidence>
<dbReference type="Pfam" id="PF00497">
    <property type="entry name" value="SBP_bac_3"/>
    <property type="match status" value="1"/>
</dbReference>
<keyword evidence="2" id="KW-0732">Signal</keyword>
<comment type="similarity">
    <text evidence="1">Belongs to the bacterial solute-binding protein 3 family.</text>
</comment>
<dbReference type="InterPro" id="IPR001638">
    <property type="entry name" value="Solute-binding_3/MltF_N"/>
</dbReference>
<feature type="domain" description="Solute-binding protein family 3/N-terminal" evidence="3">
    <location>
        <begin position="40"/>
        <end position="261"/>
    </location>
</feature>
<dbReference type="EMBL" id="FOWP01000018">
    <property type="protein sequence ID" value="SFP64572.1"/>
    <property type="molecule type" value="Genomic_DNA"/>
</dbReference>
<evidence type="ECO:0000313" key="5">
    <source>
        <dbReference type="Proteomes" id="UP000182400"/>
    </source>
</evidence>
<sequence length="262" mass="29583">MIRGRKAIARQLLERLILGFWGAALLSLLLCVSVRAEVLHLATGDDYAPFTGKALPGQGMLTQVVRASLAEQGTAITLDWLPWNRGYLKAKRGDYDATFPYVRSAEREAEFLYSAPIYVAEQFVFSRADDHVELDDLPTMIGRRLCYPLGWQPPAAIQQLLDQGVLRRHSPLGLQECARLLLLKRDDLFIADRNLGDSALRTAGADPEQFHRSRTPFQSNTLHVIVSRQHPRAAELIERFNRGLEALKARGEYEQLIESYVQ</sequence>
<dbReference type="Proteomes" id="UP000182400">
    <property type="component" value="Unassembled WGS sequence"/>
</dbReference>
<protein>
    <submittedName>
        <fullName evidence="4">Polar amino acid transport system substrate-binding protein</fullName>
    </submittedName>
</protein>
<proteinExistence type="inferred from homology"/>
<organism evidence="4 5">
    <name type="scientific">Ectopseudomonas composti</name>
    <dbReference type="NCBI Taxonomy" id="658457"/>
    <lineage>
        <taxon>Bacteria</taxon>
        <taxon>Pseudomonadati</taxon>
        <taxon>Pseudomonadota</taxon>
        <taxon>Gammaproteobacteria</taxon>
        <taxon>Pseudomonadales</taxon>
        <taxon>Pseudomonadaceae</taxon>
        <taxon>Ectopseudomonas</taxon>
    </lineage>
</organism>
<accession>A0A1I5S1C5</accession>
<dbReference type="AlphaFoldDB" id="A0A1I5S1C5"/>
<evidence type="ECO:0000256" key="2">
    <source>
        <dbReference type="ARBA" id="ARBA00022729"/>
    </source>
</evidence>